<evidence type="ECO:0000313" key="5">
    <source>
        <dbReference type="Proteomes" id="UP001431572"/>
    </source>
</evidence>
<keyword evidence="5" id="KW-1185">Reference proteome</keyword>
<sequence length="57" mass="6945">MDDKQDTRNLQRYLLLALFAFSLLLVTFLIFANLYQDTFFNFLTPGQRPLNQWPRYR</sequence>
<dbReference type="EMBL" id="CP128399">
    <property type="protein sequence ID" value="WJW66313.1"/>
    <property type="molecule type" value="Genomic_DNA"/>
</dbReference>
<dbReference type="AlphaFoldDB" id="A0A8T7LZK9"/>
<protein>
    <submittedName>
        <fullName evidence="2">Uncharacterized protein</fullName>
    </submittedName>
</protein>
<evidence type="ECO:0000313" key="4">
    <source>
        <dbReference type="Proteomes" id="UP000521676"/>
    </source>
</evidence>
<keyword evidence="1" id="KW-1133">Transmembrane helix</keyword>
<proteinExistence type="predicted"/>
<dbReference type="RefSeq" id="WP_341468196.1">
    <property type="nucleotide sequence ID" value="NZ_CP128399.1"/>
</dbReference>
<evidence type="ECO:0000256" key="1">
    <source>
        <dbReference type="SAM" id="Phobius"/>
    </source>
</evidence>
<gene>
    <name evidence="2" type="ORF">HXX08_00940</name>
    <name evidence="3" type="ORF">OZ401_002107</name>
</gene>
<dbReference type="Proteomes" id="UP000521676">
    <property type="component" value="Unassembled WGS sequence"/>
</dbReference>
<accession>A0A8T7LZK9</accession>
<reference evidence="2 4" key="1">
    <citation type="submission" date="2020-06" db="EMBL/GenBank/DDBJ databases">
        <title>Anoxygenic phototrophic Chloroflexota member uses a Type I reaction center.</title>
        <authorList>
            <person name="Tsuji J.M."/>
            <person name="Shaw N.A."/>
            <person name="Nagashima S."/>
            <person name="Venkiteswaran J."/>
            <person name="Schiff S.L."/>
            <person name="Hanada S."/>
            <person name="Tank M."/>
            <person name="Neufeld J.D."/>
        </authorList>
    </citation>
    <scope>NUCLEOTIDE SEQUENCE [LARGE SCALE GENOMIC DNA]</scope>
    <source>
        <strain evidence="2">L227-S17</strain>
    </source>
</reference>
<dbReference type="EMBL" id="JACATZ010000001">
    <property type="protein sequence ID" value="NWJ44421.1"/>
    <property type="molecule type" value="Genomic_DNA"/>
</dbReference>
<name>A0A8T7LZK9_9CHLR</name>
<keyword evidence="1" id="KW-0472">Membrane</keyword>
<dbReference type="Proteomes" id="UP001431572">
    <property type="component" value="Chromosome 1"/>
</dbReference>
<reference evidence="3" key="2">
    <citation type="journal article" date="2024" name="Nature">
        <title>Anoxygenic phototroph of the Chloroflexota uses a type I reaction centre.</title>
        <authorList>
            <person name="Tsuji J.M."/>
            <person name="Shaw N.A."/>
            <person name="Nagashima S."/>
            <person name="Venkiteswaran J.J."/>
            <person name="Schiff S.L."/>
            <person name="Watanabe T."/>
            <person name="Fukui M."/>
            <person name="Hanada S."/>
            <person name="Tank M."/>
            <person name="Neufeld J.D."/>
        </authorList>
    </citation>
    <scope>NUCLEOTIDE SEQUENCE</scope>
    <source>
        <strain evidence="3">L227-S17</strain>
    </source>
</reference>
<feature type="transmembrane region" description="Helical" evidence="1">
    <location>
        <begin position="12"/>
        <end position="35"/>
    </location>
</feature>
<organism evidence="2 4">
    <name type="scientific">Candidatus Chlorohelix allophototropha</name>
    <dbReference type="NCBI Taxonomy" id="3003348"/>
    <lineage>
        <taxon>Bacteria</taxon>
        <taxon>Bacillati</taxon>
        <taxon>Chloroflexota</taxon>
        <taxon>Chloroflexia</taxon>
        <taxon>Candidatus Chloroheliales</taxon>
        <taxon>Candidatus Chloroheliaceae</taxon>
        <taxon>Candidatus Chlorohelix</taxon>
    </lineage>
</organism>
<evidence type="ECO:0000313" key="3">
    <source>
        <dbReference type="EMBL" id="WJW66313.1"/>
    </source>
</evidence>
<keyword evidence="1" id="KW-0812">Transmembrane</keyword>
<evidence type="ECO:0000313" key="2">
    <source>
        <dbReference type="EMBL" id="NWJ44421.1"/>
    </source>
</evidence>